<proteinExistence type="inferred from homology"/>
<evidence type="ECO:0000256" key="2">
    <source>
        <dbReference type="PROSITE-ProRule" id="PRU00742"/>
    </source>
</evidence>
<dbReference type="Proteomes" id="UP001163105">
    <property type="component" value="Unassembled WGS sequence"/>
</dbReference>
<dbReference type="PROSITE" id="PS51409">
    <property type="entry name" value="ARGINASE_2"/>
    <property type="match status" value="1"/>
</dbReference>
<dbReference type="InterPro" id="IPR006035">
    <property type="entry name" value="Ureohydrolase"/>
</dbReference>
<keyword evidence="4" id="KW-1185">Reference proteome</keyword>
<comment type="caution">
    <text evidence="3">The sequence shown here is derived from an EMBL/GenBank/DDBJ whole genome shotgun (WGS) entry which is preliminary data.</text>
</comment>
<sequence length="673" mass="73868">MRGQALKSLSVIVSPFHVGIRGSKTGAGPLFLQRQGLVPALEELGLPVRQVEVEPVDETDDEVARSFEVIRRTARLVAQERAGGSFPIVLSGDCSGAVGVAAGLHSSAKVVADGARLGCVWFDAHDDINTPDTLASGYGDSMPISLLAGHCYKRLLQTVPGHQALNLDDLIHVGMRDVTDEERARVVEAGFDVIWGDAEKKVDFEGELGRALERKRLGSTMVHLDLDSLDLSLGKANKFGTAGGLLEDDILGCLDAVAKGTEPASLTIASFDPSYEGADNIARVAIRAAQTFCNEGKPICDNCERHRATCFYDRVPPQERCMVPAAPFPQGTAEARVAAAMTRSKDTTAEPDDPPETRQRRMIEVRLMHKYVTETGETVAIDDKTRFMYATLVPKLSLGSDALLYCMNSLAALHIAVSSGEDREPAAVDAHRKYLSMALREHNNALANISEANADIVCLTSSLFRVCSFTLLQERPRVPYEPPVEWLMMNASTSAVVRAAYKLVGHNDQSVAYRMLHTSPIINDLEQRFGEARRRGLEHIITRQPLGRDADEPWDDEAQDAYETTLSYLGGAVEAARAGEEHEVCRRLIIFPMLVKGRFIELVQEGHPRAIVMLSFYFALLSRYRHIWWIGDAGAHEVRAMAAALTGDWQTMIRWPLEVVKTGKFPPLPTDDG</sequence>
<reference evidence="3" key="1">
    <citation type="submission" date="2023-01" db="EMBL/GenBank/DDBJ databases">
        <title>The growth and conidiation of Purpureocillium lavendulum are regulated by nitrogen source and histone H3K14 acetylation.</title>
        <authorList>
            <person name="Tang P."/>
            <person name="Han J."/>
            <person name="Zhang C."/>
            <person name="Tang P."/>
            <person name="Qi F."/>
            <person name="Zhang K."/>
            <person name="Liang L."/>
        </authorList>
    </citation>
    <scope>NUCLEOTIDE SEQUENCE</scope>
    <source>
        <strain evidence="3">YMF1.00683</strain>
    </source>
</reference>
<organism evidence="3 4">
    <name type="scientific">Purpureocillium lavendulum</name>
    <dbReference type="NCBI Taxonomy" id="1247861"/>
    <lineage>
        <taxon>Eukaryota</taxon>
        <taxon>Fungi</taxon>
        <taxon>Dikarya</taxon>
        <taxon>Ascomycota</taxon>
        <taxon>Pezizomycotina</taxon>
        <taxon>Sordariomycetes</taxon>
        <taxon>Hypocreomycetidae</taxon>
        <taxon>Hypocreales</taxon>
        <taxon>Ophiocordycipitaceae</taxon>
        <taxon>Purpureocillium</taxon>
    </lineage>
</organism>
<dbReference type="InterPro" id="IPR023696">
    <property type="entry name" value="Ureohydrolase_dom_sf"/>
</dbReference>
<dbReference type="CDD" id="cd09999">
    <property type="entry name" value="Arginase-like_1"/>
    <property type="match status" value="1"/>
</dbReference>
<dbReference type="EMBL" id="JAQHRD010000001">
    <property type="protein sequence ID" value="KAJ6447184.1"/>
    <property type="molecule type" value="Genomic_DNA"/>
</dbReference>
<protein>
    <submittedName>
        <fullName evidence="3">C6 finger domain-containing protein</fullName>
    </submittedName>
</protein>
<comment type="similarity">
    <text evidence="2">Belongs to the arginase family.</text>
</comment>
<evidence type="ECO:0000256" key="1">
    <source>
        <dbReference type="ARBA" id="ARBA00023242"/>
    </source>
</evidence>
<dbReference type="PANTHER" id="PTHR47657:SF14">
    <property type="entry name" value="ZN(2)-C6 FUNGAL-TYPE DOMAIN-CONTAINING PROTEIN"/>
    <property type="match status" value="1"/>
</dbReference>
<dbReference type="GO" id="GO:0000981">
    <property type="term" value="F:DNA-binding transcription factor activity, RNA polymerase II-specific"/>
    <property type="evidence" value="ECO:0007669"/>
    <property type="project" value="InterPro"/>
</dbReference>
<keyword evidence="1" id="KW-0539">Nucleus</keyword>
<dbReference type="InterPro" id="IPR001138">
    <property type="entry name" value="Zn2Cys6_DnaBD"/>
</dbReference>
<accession>A0AB34G7Y0</accession>
<dbReference type="PANTHER" id="PTHR47657">
    <property type="entry name" value="STEROL REGULATORY ELEMENT-BINDING PROTEIN ECM22"/>
    <property type="match status" value="1"/>
</dbReference>
<dbReference type="CDD" id="cd00067">
    <property type="entry name" value="GAL4"/>
    <property type="match status" value="1"/>
</dbReference>
<dbReference type="Pfam" id="PF00491">
    <property type="entry name" value="Arginase"/>
    <property type="match status" value="1"/>
</dbReference>
<dbReference type="Pfam" id="PF11951">
    <property type="entry name" value="Fungal_trans_2"/>
    <property type="match status" value="1"/>
</dbReference>
<evidence type="ECO:0000313" key="4">
    <source>
        <dbReference type="Proteomes" id="UP001163105"/>
    </source>
</evidence>
<gene>
    <name evidence="3" type="ORF">O9K51_01959</name>
</gene>
<dbReference type="SUPFAM" id="SSF52768">
    <property type="entry name" value="Arginase/deacetylase"/>
    <property type="match status" value="1"/>
</dbReference>
<evidence type="ECO:0000313" key="3">
    <source>
        <dbReference type="EMBL" id="KAJ6447184.1"/>
    </source>
</evidence>
<dbReference type="InterPro" id="IPR052400">
    <property type="entry name" value="Zn2-C6_fungal_TF"/>
</dbReference>
<dbReference type="InterPro" id="IPR021858">
    <property type="entry name" value="Fun_TF"/>
</dbReference>
<dbReference type="AlphaFoldDB" id="A0AB34G7Y0"/>
<dbReference type="Gene3D" id="3.40.800.10">
    <property type="entry name" value="Ureohydrolase domain"/>
    <property type="match status" value="1"/>
</dbReference>
<name>A0AB34G7Y0_9HYPO</name>
<dbReference type="GO" id="GO:0008270">
    <property type="term" value="F:zinc ion binding"/>
    <property type="evidence" value="ECO:0007669"/>
    <property type="project" value="InterPro"/>
</dbReference>